<feature type="region of interest" description="Disordered" evidence="1">
    <location>
        <begin position="91"/>
        <end position="115"/>
    </location>
</feature>
<evidence type="ECO:0000256" key="1">
    <source>
        <dbReference type="SAM" id="MobiDB-lite"/>
    </source>
</evidence>
<dbReference type="Proteomes" id="UP000235828">
    <property type="component" value="Chromosome A"/>
</dbReference>
<gene>
    <name evidence="2" type="ORF">VTAP4600_A3635</name>
</gene>
<accession>A0A2N8ZI48</accession>
<evidence type="ECO:0000313" key="2">
    <source>
        <dbReference type="EMBL" id="SON51582.1"/>
    </source>
</evidence>
<proteinExistence type="predicted"/>
<dbReference type="EMBL" id="LT960611">
    <property type="protein sequence ID" value="SON51582.1"/>
    <property type="molecule type" value="Genomic_DNA"/>
</dbReference>
<dbReference type="OrthoDB" id="5923973at2"/>
<dbReference type="RefSeq" id="WP_102523820.1">
    <property type="nucleotide sequence ID" value="NZ_LT960611.1"/>
</dbReference>
<evidence type="ECO:0000313" key="3">
    <source>
        <dbReference type="Proteomes" id="UP000235828"/>
    </source>
</evidence>
<reference evidence="2 3" key="1">
    <citation type="submission" date="2017-10" db="EMBL/GenBank/DDBJ databases">
        <authorList>
            <person name="Banno H."/>
            <person name="Chua N.-H."/>
        </authorList>
    </citation>
    <scope>NUCLEOTIDE SEQUENCE [LARGE SCALE GENOMIC DNA]</scope>
    <source>
        <strain evidence="2">Vibrio tapetis CECT4600</strain>
    </source>
</reference>
<protein>
    <submittedName>
        <fullName evidence="2">Uncharacterized protein</fullName>
    </submittedName>
</protein>
<sequence length="162" mass="18855">MLRIMYGILPFDSQLMLGDMTQKNQFKKLAGLSFQEHAIINVKFIADTTEGLIFAALIAHNNQVNYPPFHGRIDTIHIDGRQRRFSTNPMKQTIIPTPTPITPHKPTRKTNRGQGECQCLSNAEKKRYRKEKNLTLSKKNWKQFLRKRKSVIDQINKNKEIH</sequence>
<name>A0A2N8ZI48_9VIBR</name>
<organism evidence="2 3">
    <name type="scientific">Vibrio tapetis subsp. tapetis</name>
    <dbReference type="NCBI Taxonomy" id="1671868"/>
    <lineage>
        <taxon>Bacteria</taxon>
        <taxon>Pseudomonadati</taxon>
        <taxon>Pseudomonadota</taxon>
        <taxon>Gammaproteobacteria</taxon>
        <taxon>Vibrionales</taxon>
        <taxon>Vibrionaceae</taxon>
        <taxon>Vibrio</taxon>
    </lineage>
</organism>
<dbReference type="AlphaFoldDB" id="A0A2N8ZI48"/>
<keyword evidence="3" id="KW-1185">Reference proteome</keyword>
<dbReference type="KEGG" id="vta:A3635"/>